<dbReference type="InterPro" id="IPR007863">
    <property type="entry name" value="Peptidase_M16_C"/>
</dbReference>
<evidence type="ECO:0000259" key="3">
    <source>
        <dbReference type="Pfam" id="PF05193"/>
    </source>
</evidence>
<dbReference type="Pfam" id="PF05193">
    <property type="entry name" value="Peptidase_M16_C"/>
    <property type="match status" value="1"/>
</dbReference>
<dbReference type="Pfam" id="PF00675">
    <property type="entry name" value="Peptidase_M16"/>
    <property type="match status" value="1"/>
</dbReference>
<dbReference type="PANTHER" id="PTHR11851:SF224">
    <property type="entry name" value="PROCESSING PROTEASE"/>
    <property type="match status" value="1"/>
</dbReference>
<reference evidence="4 5" key="1">
    <citation type="submission" date="2020-08" db="EMBL/GenBank/DDBJ databases">
        <title>Genomic Encyclopedia of Type Strains, Phase III (KMG-III): the genomes of soil and plant-associated and newly described type strains.</title>
        <authorList>
            <person name="Whitman W."/>
        </authorList>
    </citation>
    <scope>NUCLEOTIDE SEQUENCE [LARGE SCALE GENOMIC DNA]</scope>
    <source>
        <strain evidence="4 5">CECT 3265</strain>
    </source>
</reference>
<dbReference type="Proteomes" id="UP000556436">
    <property type="component" value="Unassembled WGS sequence"/>
</dbReference>
<evidence type="ECO:0000259" key="2">
    <source>
        <dbReference type="Pfam" id="PF00675"/>
    </source>
</evidence>
<dbReference type="SUPFAM" id="SSF63411">
    <property type="entry name" value="LuxS/MPP-like metallohydrolase"/>
    <property type="match status" value="2"/>
</dbReference>
<evidence type="ECO:0000313" key="5">
    <source>
        <dbReference type="Proteomes" id="UP000556436"/>
    </source>
</evidence>
<evidence type="ECO:0000313" key="4">
    <source>
        <dbReference type="EMBL" id="MBB4889832.1"/>
    </source>
</evidence>
<dbReference type="EMBL" id="JACHJG010000015">
    <property type="protein sequence ID" value="MBB4889832.1"/>
    <property type="molecule type" value="Genomic_DNA"/>
</dbReference>
<accession>A0A7W7PHC7</accession>
<dbReference type="PANTHER" id="PTHR11851">
    <property type="entry name" value="METALLOPROTEASE"/>
    <property type="match status" value="1"/>
</dbReference>
<name>A0A7W7PHC7_STRNE</name>
<dbReference type="InterPro" id="IPR011765">
    <property type="entry name" value="Pept_M16_N"/>
</dbReference>
<dbReference type="AlphaFoldDB" id="A0A7W7PHC7"/>
<comment type="caution">
    <text evidence="4">The sequence shown here is derived from an EMBL/GenBank/DDBJ whole genome shotgun (WGS) entry which is preliminary data.</text>
</comment>
<feature type="region of interest" description="Disordered" evidence="1">
    <location>
        <begin position="1"/>
        <end position="37"/>
    </location>
</feature>
<organism evidence="4 5">
    <name type="scientific">Streptomyces netropsis</name>
    <name type="common">Streptoverticillium netropsis</name>
    <dbReference type="NCBI Taxonomy" id="55404"/>
    <lineage>
        <taxon>Bacteria</taxon>
        <taxon>Bacillati</taxon>
        <taxon>Actinomycetota</taxon>
        <taxon>Actinomycetes</taxon>
        <taxon>Kitasatosporales</taxon>
        <taxon>Streptomycetaceae</taxon>
        <taxon>Streptomyces</taxon>
    </lineage>
</organism>
<dbReference type="GO" id="GO:0046872">
    <property type="term" value="F:metal ion binding"/>
    <property type="evidence" value="ECO:0007669"/>
    <property type="project" value="InterPro"/>
</dbReference>
<proteinExistence type="predicted"/>
<sequence>MSDAAPASSTQTAGPSMEFHPRPQPGEATPWAFPAPERGELPNGLTLLRCHRPGQQVVAVEINLVAPLDAEPQGLDGVSTIMARALSEGTDKHTAEEFTAELERCGATLDAHADHPGVRVSLEVPASRLPKALGLLADALRAPAFPDGEVERLVRNRLDEIPHELANPARRAAMALSKELFPAESRMSRPRQGTEETVERIDAAAVRAFYEAHVRPATATAVVVGDFTDVDLDKALADTLGAWTGSSAEPRPVPPITADDAGRVVIVDRPGAVQTQLLIGRIGGDRHDRVWPAQVLGTYCLGGTLTSRLDRVLREEKGYTYGVRSFGQVLRSAPDGTGAAMLAISGSVDTASTGPALADLWTVLRTLAAEGLTDAERDVAVQNLVGVAPLKYETAAAVAGTLADQVEQYLPDDFQARLYERLAETGTVEATAAVVSAFPADRLVTVLVGDAAEILEPVKALGIGQVTVVQG</sequence>
<feature type="domain" description="Peptidase M16 N-terminal" evidence="2">
    <location>
        <begin position="70"/>
        <end position="177"/>
    </location>
</feature>
<protein>
    <submittedName>
        <fullName evidence="4">Putative Zn-dependent peptidase</fullName>
    </submittedName>
</protein>
<dbReference type="InterPro" id="IPR011249">
    <property type="entry name" value="Metalloenz_LuxS/M16"/>
</dbReference>
<keyword evidence="5" id="KW-1185">Reference proteome</keyword>
<feature type="domain" description="Peptidase M16 C-terminal" evidence="3">
    <location>
        <begin position="201"/>
        <end position="384"/>
    </location>
</feature>
<gene>
    <name evidence="4" type="ORF">FHS38_005908</name>
</gene>
<evidence type="ECO:0000256" key="1">
    <source>
        <dbReference type="SAM" id="MobiDB-lite"/>
    </source>
</evidence>
<dbReference type="Gene3D" id="3.30.830.10">
    <property type="entry name" value="Metalloenzyme, LuxS/M16 peptidase-like"/>
    <property type="match status" value="2"/>
</dbReference>
<dbReference type="InterPro" id="IPR050361">
    <property type="entry name" value="MPP/UQCRC_Complex"/>
</dbReference>